<dbReference type="SUPFAM" id="SSF53474">
    <property type="entry name" value="alpha/beta-Hydrolases"/>
    <property type="match status" value="1"/>
</dbReference>
<comment type="caution">
    <text evidence="2">The sequence shown here is derived from an EMBL/GenBank/DDBJ whole genome shotgun (WGS) entry which is preliminary data.</text>
</comment>
<evidence type="ECO:0000259" key="1">
    <source>
        <dbReference type="Pfam" id="PF12697"/>
    </source>
</evidence>
<dbReference type="Pfam" id="PF12697">
    <property type="entry name" value="Abhydrolase_6"/>
    <property type="match status" value="1"/>
</dbReference>
<dbReference type="InterPro" id="IPR000073">
    <property type="entry name" value="AB_hydrolase_1"/>
</dbReference>
<dbReference type="AlphaFoldDB" id="A0A934TZZ9"/>
<dbReference type="GO" id="GO:0016020">
    <property type="term" value="C:membrane"/>
    <property type="evidence" value="ECO:0007669"/>
    <property type="project" value="TreeGrafter"/>
</dbReference>
<dbReference type="PANTHER" id="PTHR43798:SF33">
    <property type="entry name" value="HYDROLASE, PUTATIVE (AFU_ORTHOLOGUE AFUA_2G14860)-RELATED"/>
    <property type="match status" value="1"/>
</dbReference>
<protein>
    <submittedName>
        <fullName evidence="2">Alpha/beta hydrolase</fullName>
    </submittedName>
</protein>
<feature type="domain" description="AB hydrolase-1" evidence="1">
    <location>
        <begin position="14"/>
        <end position="238"/>
    </location>
</feature>
<accession>A0A934TZZ9</accession>
<sequence>MKFQEYGLKHKDAVILLHGGGLSWWNYREVALLLQGEYHVILPILDGHAGSDHPFTTIEENASEIIEFIDEQLDGSVLLIGGLSLGGQILLEMLSQRKDICSYALVESASVIPSKLTNALVSPTFGSSYWLIKKRSFAKLQFQSLHIKPELFEDYYRDTCRIKKQDMIAFLKANTSYSLKDAFRESSAEIHVYVGAKETREILRSAEVICKMRPSCRMNCLDGLKHGEYSMNHAAQYANAIRQIVQGR</sequence>
<name>A0A934TZZ9_9FIRM</name>
<dbReference type="InterPro" id="IPR050266">
    <property type="entry name" value="AB_hydrolase_sf"/>
</dbReference>
<dbReference type="GO" id="GO:0016787">
    <property type="term" value="F:hydrolase activity"/>
    <property type="evidence" value="ECO:0007669"/>
    <property type="project" value="UniProtKB-KW"/>
</dbReference>
<reference evidence="2" key="1">
    <citation type="submission" date="2021-01" db="EMBL/GenBank/DDBJ databases">
        <title>Genome public.</title>
        <authorList>
            <person name="Liu C."/>
            <person name="Sun Q."/>
        </authorList>
    </citation>
    <scope>NUCLEOTIDE SEQUENCE</scope>
    <source>
        <strain evidence="2">M6</strain>
    </source>
</reference>
<dbReference type="InterPro" id="IPR029058">
    <property type="entry name" value="AB_hydrolase_fold"/>
</dbReference>
<proteinExistence type="predicted"/>
<keyword evidence="3" id="KW-1185">Reference proteome</keyword>
<dbReference type="EMBL" id="JAEQMG010000045">
    <property type="protein sequence ID" value="MBK6087918.1"/>
    <property type="molecule type" value="Genomic_DNA"/>
</dbReference>
<organism evidence="2 3">
    <name type="scientific">Ruminococcus difficilis</name>
    <dbReference type="NCBI Taxonomy" id="2763069"/>
    <lineage>
        <taxon>Bacteria</taxon>
        <taxon>Bacillati</taxon>
        <taxon>Bacillota</taxon>
        <taxon>Clostridia</taxon>
        <taxon>Eubacteriales</taxon>
        <taxon>Oscillospiraceae</taxon>
        <taxon>Ruminococcus</taxon>
    </lineage>
</organism>
<dbReference type="Proteomes" id="UP000633365">
    <property type="component" value="Unassembled WGS sequence"/>
</dbReference>
<evidence type="ECO:0000313" key="2">
    <source>
        <dbReference type="EMBL" id="MBK6087918.1"/>
    </source>
</evidence>
<keyword evidence="2" id="KW-0378">Hydrolase</keyword>
<dbReference type="Gene3D" id="3.40.50.1820">
    <property type="entry name" value="alpha/beta hydrolase"/>
    <property type="match status" value="1"/>
</dbReference>
<dbReference type="PANTHER" id="PTHR43798">
    <property type="entry name" value="MONOACYLGLYCEROL LIPASE"/>
    <property type="match status" value="1"/>
</dbReference>
<dbReference type="RefSeq" id="WP_201427068.1">
    <property type="nucleotide sequence ID" value="NZ_JAEQMG010000045.1"/>
</dbReference>
<evidence type="ECO:0000313" key="3">
    <source>
        <dbReference type="Proteomes" id="UP000633365"/>
    </source>
</evidence>
<gene>
    <name evidence="2" type="ORF">JKK62_04500</name>
</gene>